<evidence type="ECO:0000313" key="5">
    <source>
        <dbReference type="EMBL" id="OJG93037.1"/>
    </source>
</evidence>
<sequence>MARQRDPKRDQALEIFIEHNGEVTNRKVASLLSVPEKTISAWKSRDKWSAVLQNNDCSTAKEKCSTTNKGGAPRGNQNAKGNKGNQHASPPEGNKNAVKTGEYEKLYFDLLSEDEKSVYLMNFTSDQRLEQDIRELSLRKYRMMKRITSAEDNLNESEMILLHELRDRKRYIESNGKKIKITEPELIITEKREKISPKIDNILRLEDALTRISNQLAKSLKLKNELELSEKKKALIEAQARIASLKADELELEIVPQANPTNDNDEVPDDIDDEIAKLEQELGIDHNG</sequence>
<gene>
    <name evidence="4" type="ORF">ATZ33_17415</name>
    <name evidence="5" type="ORF">RV15_GL002171</name>
</gene>
<dbReference type="AlphaFoldDB" id="A0A0S3KFQ6"/>
<dbReference type="NCBIfam" id="NF040601">
    <property type="entry name" value="TerS_not_xtmA"/>
    <property type="match status" value="1"/>
</dbReference>
<accession>A0A0S3KFQ6</accession>
<keyword evidence="1" id="KW-0175">Coiled coil</keyword>
<feature type="region of interest" description="Disordered" evidence="2">
    <location>
        <begin position="61"/>
        <end position="98"/>
    </location>
</feature>
<dbReference type="Pfam" id="PF10668">
    <property type="entry name" value="Phage_terminase"/>
    <property type="match status" value="1"/>
</dbReference>
<dbReference type="RefSeq" id="WP_071876595.1">
    <property type="nucleotide sequence ID" value="NZ_JXLC01000003.1"/>
</dbReference>
<dbReference type="KEGG" id="ess:ATZ33_17415"/>
<dbReference type="Proteomes" id="UP000065511">
    <property type="component" value="Chromosome"/>
</dbReference>
<name>A0A0S3KFQ6_9ENTE</name>
<dbReference type="Proteomes" id="UP000183039">
    <property type="component" value="Unassembled WGS sequence"/>
</dbReference>
<evidence type="ECO:0000259" key="3">
    <source>
        <dbReference type="Pfam" id="PF10668"/>
    </source>
</evidence>
<feature type="coiled-coil region" evidence="1">
    <location>
        <begin position="219"/>
        <end position="253"/>
    </location>
</feature>
<reference evidence="5 7" key="1">
    <citation type="submission" date="2014-12" db="EMBL/GenBank/DDBJ databases">
        <title>Draft genome sequences of 29 type strains of Enterococci.</title>
        <authorList>
            <person name="Zhong Z."/>
            <person name="Sun Z."/>
            <person name="Liu W."/>
            <person name="Zhang W."/>
            <person name="Zhang H."/>
        </authorList>
    </citation>
    <scope>NUCLEOTIDE SEQUENCE [LARGE SCALE GENOMIC DNA]</scope>
    <source>
        <strain evidence="5 7">DSM 22801</strain>
    </source>
</reference>
<dbReference type="InterPro" id="IPR018925">
    <property type="entry name" value="XtmA-like_N"/>
</dbReference>
<proteinExistence type="predicted"/>
<dbReference type="OrthoDB" id="7358785at2"/>
<reference evidence="4 6" key="2">
    <citation type="submission" date="2015-12" db="EMBL/GenBank/DDBJ databases">
        <authorList>
            <person name="Lauer A."/>
            <person name="Humrighouse B."/>
            <person name="Loparev V."/>
            <person name="Shewmaker P.L."/>
            <person name="Whitney A.M."/>
            <person name="McLaughlin R.W."/>
        </authorList>
    </citation>
    <scope>NUCLEOTIDE SEQUENCE [LARGE SCALE GENOMIC DNA]</scope>
    <source>
        <strain evidence="4 6">LMG 23085</strain>
    </source>
</reference>
<protein>
    <submittedName>
        <fullName evidence="4">Small subunit of terminase</fullName>
    </submittedName>
</protein>
<evidence type="ECO:0000313" key="7">
    <source>
        <dbReference type="Proteomes" id="UP000183039"/>
    </source>
</evidence>
<evidence type="ECO:0000313" key="4">
    <source>
        <dbReference type="EMBL" id="ALS03090.1"/>
    </source>
</evidence>
<feature type="compositionally biased region" description="Low complexity" evidence="2">
    <location>
        <begin position="75"/>
        <end position="86"/>
    </location>
</feature>
<organism evidence="5 7">
    <name type="scientific">Enterococcus silesiacus</name>
    <dbReference type="NCBI Taxonomy" id="332949"/>
    <lineage>
        <taxon>Bacteria</taxon>
        <taxon>Bacillati</taxon>
        <taxon>Bacillota</taxon>
        <taxon>Bacilli</taxon>
        <taxon>Lactobacillales</taxon>
        <taxon>Enterococcaceae</taxon>
        <taxon>Enterococcus</taxon>
    </lineage>
</organism>
<evidence type="ECO:0000256" key="1">
    <source>
        <dbReference type="SAM" id="Coils"/>
    </source>
</evidence>
<evidence type="ECO:0000313" key="6">
    <source>
        <dbReference type="Proteomes" id="UP000065511"/>
    </source>
</evidence>
<evidence type="ECO:0000256" key="2">
    <source>
        <dbReference type="SAM" id="MobiDB-lite"/>
    </source>
</evidence>
<feature type="domain" description="PBSX phage terminase small subunit-like N-terminal" evidence="3">
    <location>
        <begin position="1"/>
        <end position="60"/>
    </location>
</feature>
<dbReference type="EMBL" id="JXLC01000003">
    <property type="protein sequence ID" value="OJG93037.1"/>
    <property type="molecule type" value="Genomic_DNA"/>
</dbReference>
<dbReference type="EMBL" id="CP013614">
    <property type="protein sequence ID" value="ALS03090.1"/>
    <property type="molecule type" value="Genomic_DNA"/>
</dbReference>
<keyword evidence="6" id="KW-1185">Reference proteome</keyword>